<protein>
    <submittedName>
        <fullName evidence="2">Uncharacterized protein</fullName>
    </submittedName>
</protein>
<keyword evidence="1" id="KW-1133">Transmembrane helix</keyword>
<dbReference type="EMBL" id="BEXD01004067">
    <property type="protein sequence ID" value="GBC06322.1"/>
    <property type="molecule type" value="Genomic_DNA"/>
</dbReference>
<keyword evidence="3" id="KW-1185">Reference proteome</keyword>
<name>A0A2Z6SAZ5_9GLOM</name>
<feature type="transmembrane region" description="Helical" evidence="1">
    <location>
        <begin position="156"/>
        <end position="179"/>
    </location>
</feature>
<dbReference type="Proteomes" id="UP000247702">
    <property type="component" value="Unassembled WGS sequence"/>
</dbReference>
<evidence type="ECO:0000313" key="3">
    <source>
        <dbReference type="Proteomes" id="UP000247702"/>
    </source>
</evidence>
<reference evidence="2 3" key="1">
    <citation type="submission" date="2017-11" db="EMBL/GenBank/DDBJ databases">
        <title>The genome of Rhizophagus clarus HR1 reveals common genetic basis of auxotrophy among arbuscular mycorrhizal fungi.</title>
        <authorList>
            <person name="Kobayashi Y."/>
        </authorList>
    </citation>
    <scope>NUCLEOTIDE SEQUENCE [LARGE SCALE GENOMIC DNA]</scope>
    <source>
        <strain evidence="2 3">HR1</strain>
    </source>
</reference>
<evidence type="ECO:0000256" key="1">
    <source>
        <dbReference type="SAM" id="Phobius"/>
    </source>
</evidence>
<accession>A0A2Z6SAZ5</accession>
<evidence type="ECO:0000313" key="2">
    <source>
        <dbReference type="EMBL" id="GBC06322.1"/>
    </source>
</evidence>
<keyword evidence="1" id="KW-0812">Transmembrane</keyword>
<gene>
    <name evidence="2" type="ORF">RclHR1_06770005</name>
</gene>
<sequence>MNMAEDLENGRYGENITYIAISPDGSLVATFNPYKSFISIEKVLKNDDKATDSKATKTTIEIDNNKFFDKKPPNILGWSLAISDIIDNDVGLVAISCITDEDMSQKEIIEKGSLQKAYLRLSSINMRDICYALLYIPFKVFIECIYLLVIDKSHNSIPLLYILFIGIPFLILVLPEFFYDSKILKCDKGDINQHQLSQTSSE</sequence>
<comment type="caution">
    <text evidence="2">The sequence shown here is derived from an EMBL/GenBank/DDBJ whole genome shotgun (WGS) entry which is preliminary data.</text>
</comment>
<proteinExistence type="predicted"/>
<dbReference type="AlphaFoldDB" id="A0A2Z6SAZ5"/>
<organism evidence="2 3">
    <name type="scientific">Rhizophagus clarus</name>
    <dbReference type="NCBI Taxonomy" id="94130"/>
    <lineage>
        <taxon>Eukaryota</taxon>
        <taxon>Fungi</taxon>
        <taxon>Fungi incertae sedis</taxon>
        <taxon>Mucoromycota</taxon>
        <taxon>Glomeromycotina</taxon>
        <taxon>Glomeromycetes</taxon>
        <taxon>Glomerales</taxon>
        <taxon>Glomeraceae</taxon>
        <taxon>Rhizophagus</taxon>
    </lineage>
</organism>
<keyword evidence="1" id="KW-0472">Membrane</keyword>
<feature type="transmembrane region" description="Helical" evidence="1">
    <location>
        <begin position="129"/>
        <end position="150"/>
    </location>
</feature>